<accession>A0A5K4F748</accession>
<reference evidence="2" key="1">
    <citation type="journal article" date="2012" name="PLoS Negl. Trop. Dis.">
        <title>A systematically improved high quality genome and transcriptome of the human blood fluke Schistosoma mansoni.</title>
        <authorList>
            <person name="Protasio A.V."/>
            <person name="Tsai I.J."/>
            <person name="Babbage A."/>
            <person name="Nichol S."/>
            <person name="Hunt M."/>
            <person name="Aslett M.A."/>
            <person name="De Silva N."/>
            <person name="Velarde G.S."/>
            <person name="Anderson T.J."/>
            <person name="Clark R.C."/>
            <person name="Davidson C."/>
            <person name="Dillon G.P."/>
            <person name="Holroyd N.E."/>
            <person name="LoVerde P.T."/>
            <person name="Lloyd C."/>
            <person name="McQuillan J."/>
            <person name="Oliveira G."/>
            <person name="Otto T.D."/>
            <person name="Parker-Manuel S.J."/>
            <person name="Quail M.A."/>
            <person name="Wilson R.A."/>
            <person name="Zerlotini A."/>
            <person name="Dunne D.W."/>
            <person name="Berriman M."/>
        </authorList>
    </citation>
    <scope>NUCLEOTIDE SEQUENCE [LARGE SCALE GENOMIC DNA]</scope>
    <source>
        <strain evidence="2">Puerto Rican</strain>
    </source>
</reference>
<reference evidence="3" key="2">
    <citation type="submission" date="2019-11" db="UniProtKB">
        <authorList>
            <consortium name="WormBaseParasite"/>
        </authorList>
    </citation>
    <scope>IDENTIFICATION</scope>
    <source>
        <strain evidence="3">Puerto Rican</strain>
    </source>
</reference>
<sequence>MLLIATVYLVKLLDCQCIPLPKRKALLLGCSNDFGQWIVVRNDKTEVRAPVMKIVMQKNETELCKSRCLLQENCTTVFYSKFSVSLYCAGFNKFSNVEETRNIPSEYNELYCCCKCTLAVNCL</sequence>
<keyword evidence="1" id="KW-0732">Signal</keyword>
<feature type="signal peptide" evidence="1">
    <location>
        <begin position="1"/>
        <end position="17"/>
    </location>
</feature>
<evidence type="ECO:0000313" key="3">
    <source>
        <dbReference type="WBParaSite" id="Smp_319010.1"/>
    </source>
</evidence>
<name>A0A5K4F748_SCHMA</name>
<dbReference type="AlphaFoldDB" id="A0A5K4F748"/>
<organism evidence="2 3">
    <name type="scientific">Schistosoma mansoni</name>
    <name type="common">Blood fluke</name>
    <dbReference type="NCBI Taxonomy" id="6183"/>
    <lineage>
        <taxon>Eukaryota</taxon>
        <taxon>Metazoa</taxon>
        <taxon>Spiralia</taxon>
        <taxon>Lophotrochozoa</taxon>
        <taxon>Platyhelminthes</taxon>
        <taxon>Trematoda</taxon>
        <taxon>Digenea</taxon>
        <taxon>Strigeidida</taxon>
        <taxon>Schistosomatoidea</taxon>
        <taxon>Schistosomatidae</taxon>
        <taxon>Schistosoma</taxon>
    </lineage>
</organism>
<proteinExistence type="predicted"/>
<dbReference type="WBParaSite" id="Smp_319010.1">
    <property type="protein sequence ID" value="Smp_319010.1"/>
    <property type="gene ID" value="Smp_319010"/>
</dbReference>
<evidence type="ECO:0000256" key="1">
    <source>
        <dbReference type="SAM" id="SignalP"/>
    </source>
</evidence>
<evidence type="ECO:0000313" key="2">
    <source>
        <dbReference type="Proteomes" id="UP000008854"/>
    </source>
</evidence>
<dbReference type="InParanoid" id="A0A5K4F748"/>
<keyword evidence="2" id="KW-1185">Reference proteome</keyword>
<dbReference type="Proteomes" id="UP000008854">
    <property type="component" value="Unassembled WGS sequence"/>
</dbReference>
<feature type="chain" id="PRO_5040408882" evidence="1">
    <location>
        <begin position="18"/>
        <end position="123"/>
    </location>
</feature>
<protein>
    <submittedName>
        <fullName evidence="3">Apple domain-containing protein</fullName>
    </submittedName>
</protein>